<dbReference type="InterPro" id="IPR051312">
    <property type="entry name" value="Diverse_Substr_Oxidored"/>
</dbReference>
<dbReference type="GO" id="GO:0016491">
    <property type="term" value="F:oxidoreductase activity"/>
    <property type="evidence" value="ECO:0007669"/>
    <property type="project" value="InterPro"/>
</dbReference>
<sequence length="279" mass="31233">MVKQIIPKNLKEAITYLNQEDYQVIAGGTDLMIQKRNTADLPPLFNTNILYAFNLDELKYVIKDETKIRIGSMTSLETLLHHPDVPQLLKDVIIEMASPGIRNVATLAGNIANASPAGDSLVALYLMDAIVVLSSLNQERQIPISKVILGPRKTSIAKNELITEIILPIHNFSQTSWVKVGGRRADAISKVSFAGAVKINSGTVIDIRIALGAIFMTVVRNLEIENRYKNISVQELKDNMQQILNDYQKLIKPIDDQRSNKIYRSQVALNLIEDFIRKI</sequence>
<dbReference type="GO" id="GO:0071949">
    <property type="term" value="F:FAD binding"/>
    <property type="evidence" value="ECO:0007669"/>
    <property type="project" value="InterPro"/>
</dbReference>
<dbReference type="Proteomes" id="UP000620133">
    <property type="component" value="Chromosome"/>
</dbReference>
<accession>A0A7U9XV05</accession>
<reference evidence="1" key="1">
    <citation type="submission" date="2021-01" db="EMBL/GenBank/DDBJ databases">
        <title>Draft genome sequence of Acholeplasmataceae bacterium strain Mahy22.</title>
        <authorList>
            <person name="Watanabe M."/>
            <person name="Kojima H."/>
            <person name="Fukui M."/>
        </authorList>
    </citation>
    <scope>NUCLEOTIDE SEQUENCE</scope>
    <source>
        <strain evidence="1">Mahy22</strain>
    </source>
</reference>
<dbReference type="KEGG" id="manr:MPAN_016210"/>
<evidence type="ECO:0000313" key="1">
    <source>
        <dbReference type="EMBL" id="BCR36728.1"/>
    </source>
</evidence>
<protein>
    <submittedName>
        <fullName evidence="1">Xanthine dehydrogenase</fullName>
    </submittedName>
</protein>
<gene>
    <name evidence="1" type="ORF">MPAN_016210</name>
</gene>
<dbReference type="PANTHER" id="PTHR42659:SF9">
    <property type="entry name" value="XANTHINE DEHYDROGENASE FAD-BINDING SUBUNIT XDHB-RELATED"/>
    <property type="match status" value="1"/>
</dbReference>
<dbReference type="InterPro" id="IPR005107">
    <property type="entry name" value="CO_DH_flav_C"/>
</dbReference>
<dbReference type="InterPro" id="IPR036318">
    <property type="entry name" value="FAD-bd_PCMH-like_sf"/>
</dbReference>
<keyword evidence="2" id="KW-1185">Reference proteome</keyword>
<dbReference type="EMBL" id="AP024412">
    <property type="protein sequence ID" value="BCR36728.1"/>
    <property type="molecule type" value="Genomic_DNA"/>
</dbReference>
<dbReference type="Gene3D" id="3.30.465.10">
    <property type="match status" value="1"/>
</dbReference>
<dbReference type="Pfam" id="PF00941">
    <property type="entry name" value="FAD_binding_5"/>
    <property type="match status" value="1"/>
</dbReference>
<dbReference type="SUPFAM" id="SSF55447">
    <property type="entry name" value="CO dehydrogenase flavoprotein C-terminal domain-like"/>
    <property type="match status" value="1"/>
</dbReference>
<name>A0A7U9XV05_9MOLU</name>
<dbReference type="Gene3D" id="3.30.390.50">
    <property type="entry name" value="CO dehydrogenase flavoprotein, C-terminal domain"/>
    <property type="match status" value="1"/>
</dbReference>
<proteinExistence type="predicted"/>
<dbReference type="AlphaFoldDB" id="A0A7U9XV05"/>
<dbReference type="SMART" id="SM01092">
    <property type="entry name" value="CO_deh_flav_C"/>
    <property type="match status" value="1"/>
</dbReference>
<dbReference type="InterPro" id="IPR016169">
    <property type="entry name" value="FAD-bd_PCMH_sub2"/>
</dbReference>
<dbReference type="SUPFAM" id="SSF56176">
    <property type="entry name" value="FAD-binding/transporter-associated domain-like"/>
    <property type="match status" value="1"/>
</dbReference>
<dbReference type="PROSITE" id="PS51387">
    <property type="entry name" value="FAD_PCMH"/>
    <property type="match status" value="1"/>
</dbReference>
<dbReference type="InterPro" id="IPR002346">
    <property type="entry name" value="Mopterin_DH_FAD-bd"/>
</dbReference>
<dbReference type="InterPro" id="IPR036683">
    <property type="entry name" value="CO_DH_flav_C_dom_sf"/>
</dbReference>
<dbReference type="PANTHER" id="PTHR42659">
    <property type="entry name" value="XANTHINE DEHYDROGENASE SUBUNIT C-RELATED"/>
    <property type="match status" value="1"/>
</dbReference>
<dbReference type="RefSeq" id="WP_176239369.1">
    <property type="nucleotide sequence ID" value="NZ_AP024412.1"/>
</dbReference>
<organism evidence="1 2">
    <name type="scientific">Mariniplasma anaerobium</name>
    <dbReference type="NCBI Taxonomy" id="2735436"/>
    <lineage>
        <taxon>Bacteria</taxon>
        <taxon>Bacillati</taxon>
        <taxon>Mycoplasmatota</taxon>
        <taxon>Mollicutes</taxon>
        <taxon>Acholeplasmatales</taxon>
        <taxon>Acholeplasmataceae</taxon>
        <taxon>Mariniplasma</taxon>
    </lineage>
</organism>
<dbReference type="Pfam" id="PF03450">
    <property type="entry name" value="CO_deh_flav_C"/>
    <property type="match status" value="1"/>
</dbReference>
<dbReference type="InterPro" id="IPR016166">
    <property type="entry name" value="FAD-bd_PCMH"/>
</dbReference>
<evidence type="ECO:0000313" key="2">
    <source>
        <dbReference type="Proteomes" id="UP000620133"/>
    </source>
</evidence>